<accession>A0A6M1QY75</accession>
<dbReference type="EMBL" id="JAALAA010000005">
    <property type="protein sequence ID" value="NGN92630.1"/>
    <property type="molecule type" value="Genomic_DNA"/>
</dbReference>
<proteinExistence type="predicted"/>
<comment type="caution">
    <text evidence="1">The sequence shown here is derived from an EMBL/GenBank/DDBJ whole genome shotgun (WGS) entry which is preliminary data.</text>
</comment>
<protein>
    <submittedName>
        <fullName evidence="1">Uncharacterized protein</fullName>
    </submittedName>
</protein>
<keyword evidence="2" id="KW-1185">Reference proteome</keyword>
<evidence type="ECO:0000313" key="2">
    <source>
        <dbReference type="Proteomes" id="UP000483261"/>
    </source>
</evidence>
<dbReference type="AlphaFoldDB" id="A0A6M1QY75"/>
<evidence type="ECO:0000313" key="1">
    <source>
        <dbReference type="EMBL" id="NGN92630.1"/>
    </source>
</evidence>
<dbReference type="Proteomes" id="UP000483261">
    <property type="component" value="Unassembled WGS sequence"/>
</dbReference>
<organism evidence="1 2">
    <name type="scientific">Nocardioides turkmenicus</name>
    <dbReference type="NCBI Taxonomy" id="2711220"/>
    <lineage>
        <taxon>Bacteria</taxon>
        <taxon>Bacillati</taxon>
        <taxon>Actinomycetota</taxon>
        <taxon>Actinomycetes</taxon>
        <taxon>Propionibacteriales</taxon>
        <taxon>Nocardioidaceae</taxon>
        <taxon>Nocardioides</taxon>
    </lineage>
</organism>
<dbReference type="RefSeq" id="WP_165110381.1">
    <property type="nucleotide sequence ID" value="NZ_JAALAA010000005.1"/>
</dbReference>
<name>A0A6M1QY75_9ACTN</name>
<sequence>MTTKPTRGQEWLNRVLDEYALELDGEVLAAEIADLMDRADALREKVASGPLIQESPQGEKVAPAVGELRATQALLRQSLATLGISE</sequence>
<reference evidence="1 2" key="1">
    <citation type="submission" date="2020-02" db="EMBL/GenBank/DDBJ databases">
        <title>Whole-genome analyses of novel actinobacteria.</title>
        <authorList>
            <person name="Sahin N."/>
        </authorList>
    </citation>
    <scope>NUCLEOTIDE SEQUENCE [LARGE SCALE GENOMIC DNA]</scope>
    <source>
        <strain evidence="1 2">KC13</strain>
    </source>
</reference>
<gene>
    <name evidence="1" type="ORF">G5C66_07740</name>
</gene>